<organism evidence="6 7">
    <name type="scientific">Callaeas wilsoni</name>
    <name type="common">North Island kokako</name>
    <dbReference type="NCBI Taxonomy" id="1347786"/>
    <lineage>
        <taxon>Eukaryota</taxon>
        <taxon>Metazoa</taxon>
        <taxon>Chordata</taxon>
        <taxon>Craniata</taxon>
        <taxon>Vertebrata</taxon>
        <taxon>Euteleostomi</taxon>
        <taxon>Archelosauria</taxon>
        <taxon>Archosauria</taxon>
        <taxon>Dinosauria</taxon>
        <taxon>Saurischia</taxon>
        <taxon>Theropoda</taxon>
        <taxon>Coelurosauria</taxon>
        <taxon>Aves</taxon>
        <taxon>Neognathae</taxon>
        <taxon>Neoaves</taxon>
        <taxon>Telluraves</taxon>
        <taxon>Australaves</taxon>
        <taxon>Passeriformes</taxon>
        <taxon>Corvoidea</taxon>
        <taxon>Callaeidae</taxon>
        <taxon>Callaeas</taxon>
    </lineage>
</organism>
<name>A0A7L4KYV9_9CORV</name>
<proteinExistence type="inferred from homology"/>
<accession>A0A7L4KYV9</accession>
<evidence type="ECO:0000313" key="6">
    <source>
        <dbReference type="EMBL" id="NXY57921.1"/>
    </source>
</evidence>
<feature type="non-terminal residue" evidence="6">
    <location>
        <position position="1"/>
    </location>
</feature>
<evidence type="ECO:0000256" key="4">
    <source>
        <dbReference type="ARBA" id="ARBA00025806"/>
    </source>
</evidence>
<dbReference type="PANTHER" id="PTHR12972:SF0">
    <property type="entry name" value="PROTEIN DOWNSTREAM NEIGHBOR OF SON"/>
    <property type="match status" value="1"/>
</dbReference>
<comment type="caution">
    <text evidence="6">The sequence shown here is derived from an EMBL/GenBank/DDBJ whole genome shotgun (WGS) entry which is preliminary data.</text>
</comment>
<dbReference type="GO" id="GO:0005634">
    <property type="term" value="C:nucleus"/>
    <property type="evidence" value="ECO:0007669"/>
    <property type="project" value="UniProtKB-SubCell"/>
</dbReference>
<reference evidence="6 7" key="1">
    <citation type="submission" date="2019-09" db="EMBL/GenBank/DDBJ databases">
        <title>Bird 10,000 Genomes (B10K) Project - Family phase.</title>
        <authorList>
            <person name="Zhang G."/>
        </authorList>
    </citation>
    <scope>NUCLEOTIDE SEQUENCE [LARGE SCALE GENOMIC DNA]</scope>
    <source>
        <strain evidence="6">B10K-OTA-212792</strain>
        <tissue evidence="6">Blood</tissue>
    </source>
</reference>
<dbReference type="PRINTS" id="PR02064">
    <property type="entry name" value="DONSON"/>
</dbReference>
<keyword evidence="2" id="KW-0217">Developmental protein</keyword>
<comment type="similarity">
    <text evidence="4">Belongs to the DONSON family.</text>
</comment>
<evidence type="ECO:0000313" key="7">
    <source>
        <dbReference type="Proteomes" id="UP000576729"/>
    </source>
</evidence>
<dbReference type="AlphaFoldDB" id="A0A7L4KYV9"/>
<comment type="subcellular location">
    <subcellularLocation>
        <location evidence="1">Nucleus</location>
    </subcellularLocation>
</comment>
<dbReference type="Proteomes" id="UP000576729">
    <property type="component" value="Unassembled WGS sequence"/>
</dbReference>
<protein>
    <submittedName>
        <fullName evidence="6">DONS protein</fullName>
    </submittedName>
</protein>
<gene>
    <name evidence="6" type="primary">Donson</name>
    <name evidence="6" type="ORF">CALWIL_R11768</name>
</gene>
<evidence type="ECO:0000256" key="1">
    <source>
        <dbReference type="ARBA" id="ARBA00004123"/>
    </source>
</evidence>
<feature type="compositionally biased region" description="Low complexity" evidence="5">
    <location>
        <begin position="78"/>
        <end position="87"/>
    </location>
</feature>
<sequence>MAAPAEPGHSPGFKKPPALLRLKRKRPGPRSDPSAAAEAAAAPAQRGPSAAARRRNPFSSLDNALQRAAAAPQPPAAAPARGDPSAAPFWQFLEPACEEKPPRRAEPAESSDILTLSQNLHSPLAVPKAPSSPRQEFPADWSIKTRILFMSSQPFTWAEHLKAQEEAQGFAQHCRATQTTLPQSVQEPQLCTELRCAFQQSLVYWLHPALAWLPLFPRVGADRRIAGKACPWAQDEALQQALMSDWSVSFTSLYNLLRARLCPYFYVCAAQFSVLFRAAGLAGSAVPTAAIAPTTRGLREAMRSEGIEFSLPLLEESRARKQKSSEEGLETETTGGLGGGSSVEDAGEPAPSDDDDDGSFSWLEEMGVQDKVKKPDAISIQLRKEKHEVQVDHRPESLVLVRGSNTFTLLNFLISCRSLVAVAGPQAGLPPTLLSPVAFRGGTMQTLKARSTSGRARVQGGFEDVFSLEVLGPILPHALHALTLVLGPAQRGAFRALLSPHEPSAAFNACPAPSQEAVHQDLPACGLHPKTLDQLSQCPTLGKSSIRLLEMKDYAYTWKA</sequence>
<keyword evidence="7" id="KW-1185">Reference proteome</keyword>
<dbReference type="GO" id="GO:0033260">
    <property type="term" value="P:nuclear DNA replication"/>
    <property type="evidence" value="ECO:0007669"/>
    <property type="project" value="TreeGrafter"/>
</dbReference>
<keyword evidence="3" id="KW-0539">Nucleus</keyword>
<feature type="compositionally biased region" description="Acidic residues" evidence="5">
    <location>
        <begin position="345"/>
        <end position="358"/>
    </location>
</feature>
<evidence type="ECO:0000256" key="5">
    <source>
        <dbReference type="SAM" id="MobiDB-lite"/>
    </source>
</evidence>
<feature type="region of interest" description="Disordered" evidence="5">
    <location>
        <begin position="319"/>
        <end position="361"/>
    </location>
</feature>
<feature type="region of interest" description="Disordered" evidence="5">
    <location>
        <begin position="1"/>
        <end position="87"/>
    </location>
</feature>
<evidence type="ECO:0000256" key="2">
    <source>
        <dbReference type="ARBA" id="ARBA00022473"/>
    </source>
</evidence>
<dbReference type="EMBL" id="VWPU01008342">
    <property type="protein sequence ID" value="NXY57921.1"/>
    <property type="molecule type" value="Genomic_DNA"/>
</dbReference>
<feature type="compositionally biased region" description="Low complexity" evidence="5">
    <location>
        <begin position="31"/>
        <end position="51"/>
    </location>
</feature>
<evidence type="ECO:0000256" key="3">
    <source>
        <dbReference type="ARBA" id="ARBA00023242"/>
    </source>
</evidence>
<feature type="non-terminal residue" evidence="6">
    <location>
        <position position="560"/>
    </location>
</feature>
<dbReference type="InterPro" id="IPR024861">
    <property type="entry name" value="Donson"/>
</dbReference>
<dbReference type="PANTHER" id="PTHR12972">
    <property type="entry name" value="DOWNSTREAM NEIGHBOR OF SON"/>
    <property type="match status" value="1"/>
</dbReference>